<evidence type="ECO:0000259" key="8">
    <source>
        <dbReference type="Pfam" id="PF02687"/>
    </source>
</evidence>
<feature type="domain" description="ABC3 transporter permease C-terminal" evidence="8">
    <location>
        <begin position="267"/>
        <end position="381"/>
    </location>
</feature>
<evidence type="ECO:0000313" key="10">
    <source>
        <dbReference type="Proteomes" id="UP001061298"/>
    </source>
</evidence>
<evidence type="ECO:0000256" key="1">
    <source>
        <dbReference type="ARBA" id="ARBA00004651"/>
    </source>
</evidence>
<evidence type="ECO:0000256" key="2">
    <source>
        <dbReference type="ARBA" id="ARBA00022475"/>
    </source>
</evidence>
<evidence type="ECO:0000256" key="6">
    <source>
        <dbReference type="ARBA" id="ARBA00038076"/>
    </source>
</evidence>
<keyword evidence="3 7" id="KW-0812">Transmembrane</keyword>
<dbReference type="EMBL" id="CP106793">
    <property type="protein sequence ID" value="UXY17462.1"/>
    <property type="molecule type" value="Genomic_DNA"/>
</dbReference>
<feature type="transmembrane region" description="Helical" evidence="7">
    <location>
        <begin position="356"/>
        <end position="376"/>
    </location>
</feature>
<evidence type="ECO:0000256" key="5">
    <source>
        <dbReference type="ARBA" id="ARBA00023136"/>
    </source>
</evidence>
<dbReference type="InterPro" id="IPR050250">
    <property type="entry name" value="Macrolide_Exporter_MacB"/>
</dbReference>
<evidence type="ECO:0000256" key="4">
    <source>
        <dbReference type="ARBA" id="ARBA00022989"/>
    </source>
</evidence>
<dbReference type="Proteomes" id="UP001061298">
    <property type="component" value="Chromosome"/>
</dbReference>
<accession>A0ABY6DTX4</accession>
<feature type="transmembrane region" description="Helical" evidence="7">
    <location>
        <begin position="557"/>
        <end position="579"/>
    </location>
</feature>
<comment type="subcellular location">
    <subcellularLocation>
        <location evidence="1">Cell membrane</location>
        <topology evidence="1">Multi-pass membrane protein</topology>
    </subcellularLocation>
</comment>
<gene>
    <name evidence="9" type="ORF">N8I84_00745</name>
</gene>
<dbReference type="RefSeq" id="WP_263227365.1">
    <property type="nucleotide sequence ID" value="NZ_CP106793.1"/>
</dbReference>
<reference evidence="9" key="1">
    <citation type="submission" date="2022-10" db="EMBL/GenBank/DDBJ databases">
        <authorList>
            <person name="Mo P."/>
        </authorList>
    </citation>
    <scope>NUCLEOTIDE SEQUENCE</scope>
    <source>
        <strain evidence="9">HUAS 13-4</strain>
    </source>
</reference>
<feature type="transmembrane region" description="Helical" evidence="7">
    <location>
        <begin position="305"/>
        <end position="336"/>
    </location>
</feature>
<proteinExistence type="inferred from homology"/>
<feature type="transmembrane region" description="Helical" evidence="7">
    <location>
        <begin position="471"/>
        <end position="496"/>
    </location>
</feature>
<organism evidence="9 10">
    <name type="scientific">Streptomyces cynarae</name>
    <dbReference type="NCBI Taxonomy" id="2981134"/>
    <lineage>
        <taxon>Bacteria</taxon>
        <taxon>Bacillati</taxon>
        <taxon>Actinomycetota</taxon>
        <taxon>Actinomycetes</taxon>
        <taxon>Kitasatosporales</taxon>
        <taxon>Streptomycetaceae</taxon>
        <taxon>Streptomyces</taxon>
    </lineage>
</organism>
<dbReference type="InterPro" id="IPR003838">
    <property type="entry name" value="ABC3_permease_C"/>
</dbReference>
<keyword evidence="5 7" id="KW-0472">Membrane</keyword>
<name>A0ABY6DTX4_9ACTN</name>
<feature type="transmembrane region" description="Helical" evidence="7">
    <location>
        <begin position="517"/>
        <end position="545"/>
    </location>
</feature>
<keyword evidence="2" id="KW-1003">Cell membrane</keyword>
<feature type="transmembrane region" description="Helical" evidence="7">
    <location>
        <begin position="265"/>
        <end position="284"/>
    </location>
</feature>
<protein>
    <submittedName>
        <fullName evidence="9">FtsX-like permease family protein</fullName>
    </submittedName>
</protein>
<sequence>MGRLTLITRLALRGLRRHLLQSVILLFAVTTACGAVTLGMTLRDAAGQSYAQIRAATDGPDVMAMPAGTGDTALHDLAPLLDLPGIVAHSGPYPVAFPMVQAHGLTVQAVVEGRATAPDLIDHPQLTRGSWVRPGGAVVERAFALALKLHTGDHLTVAGRTFTVTGIALTAAAGPYPDAEWSPQGGGPSQSAGLLWLTQADLRSLASPQLPLSYTANLKLAKPQNAQAFVNSPAVQAVRANVRAWQDFARDNADGLRTVHDAVTVGSWLLVSLALAGASALVAGRIAEQTRRVGLFKAVGATPGLVAAALLTEYLALALAAGAIGLALGCLLAPALSDPGGGLLDMASATPSAGTVVAVAVTAIAISAGAAIGPAWRAARTTTVHALTDPARAPGQYSALARDAAWLPIPLMLGLRLAARRPRRALLTAVGTFTVTTGLSAALTFQAQPPFRLDLGASTLPDPNDVLTNHIVQGVIAAVIVLAVVNAAATAWNAALDARRPLALARTLGATPGQVTTGLIAAQLLPALPAAAIGAPAGMGLYALLQVGPDAVLLPSSAQTACMIAATLLGFAALTAAPARLGARQPVHKALHSEQN</sequence>
<evidence type="ECO:0000256" key="3">
    <source>
        <dbReference type="ARBA" id="ARBA00022692"/>
    </source>
</evidence>
<comment type="similarity">
    <text evidence="6">Belongs to the ABC-4 integral membrane protein family.</text>
</comment>
<dbReference type="PANTHER" id="PTHR30572:SF4">
    <property type="entry name" value="ABC TRANSPORTER PERMEASE YTRF"/>
    <property type="match status" value="1"/>
</dbReference>
<dbReference type="PROSITE" id="PS51257">
    <property type="entry name" value="PROKAR_LIPOPROTEIN"/>
    <property type="match status" value="1"/>
</dbReference>
<evidence type="ECO:0000313" key="9">
    <source>
        <dbReference type="EMBL" id="UXY17462.1"/>
    </source>
</evidence>
<keyword evidence="10" id="KW-1185">Reference proteome</keyword>
<dbReference type="Pfam" id="PF02687">
    <property type="entry name" value="FtsX"/>
    <property type="match status" value="2"/>
</dbReference>
<dbReference type="PANTHER" id="PTHR30572">
    <property type="entry name" value="MEMBRANE COMPONENT OF TRANSPORTER-RELATED"/>
    <property type="match status" value="1"/>
</dbReference>
<feature type="transmembrane region" description="Helical" evidence="7">
    <location>
        <begin position="425"/>
        <end position="445"/>
    </location>
</feature>
<evidence type="ECO:0000256" key="7">
    <source>
        <dbReference type="SAM" id="Phobius"/>
    </source>
</evidence>
<feature type="domain" description="ABC3 transporter permease C-terminal" evidence="8">
    <location>
        <begin position="475"/>
        <end position="574"/>
    </location>
</feature>
<keyword evidence="4 7" id="KW-1133">Transmembrane helix</keyword>